<dbReference type="Gene3D" id="1.25.40.1040">
    <property type="match status" value="1"/>
</dbReference>
<dbReference type="EMBL" id="JANBUM010000105">
    <property type="protein sequence ID" value="KAJ2784751.1"/>
    <property type="molecule type" value="Genomic_DNA"/>
</dbReference>
<dbReference type="PANTHER" id="PTHR22767:SF3">
    <property type="entry name" value="N-ALPHA-ACETYLTRANSFERASE 25, NATB AUXILIARY SUBUNIT"/>
    <property type="match status" value="1"/>
</dbReference>
<dbReference type="AlphaFoldDB" id="A0A9W8HIG2"/>
<comment type="similarity">
    <text evidence="1">Belongs to the MDM20/NAA25 family.</text>
</comment>
<dbReference type="SUPFAM" id="SSF48452">
    <property type="entry name" value="TPR-like"/>
    <property type="match status" value="1"/>
</dbReference>
<gene>
    <name evidence="2" type="primary">MDM20</name>
    <name evidence="2" type="ORF">GGI15_002149</name>
</gene>
<dbReference type="InterPro" id="IPR019183">
    <property type="entry name" value="NAA25_NatB_aux_su"/>
</dbReference>
<dbReference type="PANTHER" id="PTHR22767">
    <property type="entry name" value="N-TERMINAL ACETYLTRANSFERASE-RELATED"/>
    <property type="match status" value="1"/>
</dbReference>
<evidence type="ECO:0000256" key="1">
    <source>
        <dbReference type="ARBA" id="ARBA00006298"/>
    </source>
</evidence>
<dbReference type="Pfam" id="PF09797">
    <property type="entry name" value="NatB_MDM20"/>
    <property type="match status" value="1"/>
</dbReference>
<dbReference type="OrthoDB" id="1874341at2759"/>
<accession>A0A9W8HIG2</accession>
<reference evidence="2" key="1">
    <citation type="submission" date="2022-07" db="EMBL/GenBank/DDBJ databases">
        <title>Phylogenomic reconstructions and comparative analyses of Kickxellomycotina fungi.</title>
        <authorList>
            <person name="Reynolds N.K."/>
            <person name="Stajich J.E."/>
            <person name="Barry K."/>
            <person name="Grigoriev I.V."/>
            <person name="Crous P."/>
            <person name="Smith M.E."/>
        </authorList>
    </citation>
    <scope>NUCLEOTIDE SEQUENCE</scope>
    <source>
        <strain evidence="2">BCRC 34489</strain>
    </source>
</reference>
<name>A0A9W8HIG2_9FUNG</name>
<dbReference type="GO" id="GO:0031416">
    <property type="term" value="C:NatB complex"/>
    <property type="evidence" value="ECO:0007669"/>
    <property type="project" value="TreeGrafter"/>
</dbReference>
<sequence>MNQAIAECQKILRKKPNHLSAQALMSFAMARTGQIDEAERISRSVLNTAGSLKSPYVVEGLMLAFRTLGLLDEEIAVYTGALEFQPNDIKLNTKLFMAASRNGMYKEQHQAAVALGRITKQDKHMWWVIASLMLQAKYSKLDSTTQGLQLTLAERMSEKALVDGKLKTVEELRVYLDVLDMQNKHSAMADVLFTDGMLSEKIANDPDLVTQRIGLLVKTHEYDRAIEAAVGTLDIRENWLDYKHYIAATVAKLDLVIKDVNAKPDSAESVPEASSIAEAASAMLNRWAQIRGRARGAKLALVELAAALEASGHSGIARKTLNGLDDQIWAYVDQFQSKAICYKDVMPYLVAAIVEPVSMHVSQEALNFHRNQINKRIDAACESATQSEDHAQSWVTLEKIRYLLQALSDDVSPESWVLGVDRLLQYGLDSSQAQKKQASCSDIVLIAGQRLIQASFVGFSEPSQRPQLHAGLFSALCVLEAGIKQNDGSFLLKLYAIRIYLFLSCYERARAIYDSLNIKNVQFDTLGFLINGQGTSLGCYVQDLELCYEGVDFYDKSGGRISRGLESSYNNETYSNITDFIQFSDNLKNSLQRKCTHRSALRGEAFEPGNQSEIVARWAEANADAIGQSDAALEEVLHDNRDVGVMSLLTPTEMTKWNLEILTRPTPLSGTAWVAVYSIIPQIMHHIATADVEDVEALSKKLLIVAEDAGSSLSHQDHLLVRGVRQVAALYARAVDGSQNFDEQLSDLVATITGALTVETPDADSPETLADMASATIRNATVATEIYVYACSARYIMNKQKSPSAKAVTLAFSQLRKNSLAKMSVLRSLMNNHMRGSIDKNWVASTDTFAVPAKFMLNKRKAIVDGAAKSCFSGWSRSVKNLVQLWEQWS</sequence>
<evidence type="ECO:0000313" key="3">
    <source>
        <dbReference type="Proteomes" id="UP001140172"/>
    </source>
</evidence>
<dbReference type="InterPro" id="IPR011990">
    <property type="entry name" value="TPR-like_helical_dom_sf"/>
</dbReference>
<keyword evidence="3" id="KW-1185">Reference proteome</keyword>
<proteinExistence type="inferred from homology"/>
<comment type="caution">
    <text evidence="2">The sequence shown here is derived from an EMBL/GenBank/DDBJ whole genome shotgun (WGS) entry which is preliminary data.</text>
</comment>
<organism evidence="2 3">
    <name type="scientific">Coemansia interrupta</name>
    <dbReference type="NCBI Taxonomy" id="1126814"/>
    <lineage>
        <taxon>Eukaryota</taxon>
        <taxon>Fungi</taxon>
        <taxon>Fungi incertae sedis</taxon>
        <taxon>Zoopagomycota</taxon>
        <taxon>Kickxellomycotina</taxon>
        <taxon>Kickxellomycetes</taxon>
        <taxon>Kickxellales</taxon>
        <taxon>Kickxellaceae</taxon>
        <taxon>Coemansia</taxon>
    </lineage>
</organism>
<protein>
    <submittedName>
        <fullName evidence="2">Mitochondrial distribution and morphology</fullName>
    </submittedName>
</protein>
<dbReference type="Proteomes" id="UP001140172">
    <property type="component" value="Unassembled WGS sequence"/>
</dbReference>
<evidence type="ECO:0000313" key="2">
    <source>
        <dbReference type="EMBL" id="KAJ2784751.1"/>
    </source>
</evidence>